<name>A0ABT0S6Q2_9SPHN</name>
<evidence type="ECO:0000313" key="3">
    <source>
        <dbReference type="Proteomes" id="UP001165383"/>
    </source>
</evidence>
<protein>
    <submittedName>
        <fullName evidence="2">DUF5694 domain-containing protein</fullName>
    </submittedName>
</protein>
<dbReference type="InterPro" id="IPR043749">
    <property type="entry name" value="DUF5694"/>
</dbReference>
<proteinExistence type="predicted"/>
<keyword evidence="1" id="KW-0732">Signal</keyword>
<keyword evidence="3" id="KW-1185">Reference proteome</keyword>
<sequence length="282" mass="31594">MVRRLAFGVALPTALAAPAMAAEPNAAAPIEVMVVGSYHFGNPGLDLNNVKADDVLKPQRQKELEELATALAQFHPTKIAVERIAKSPALIDHRFAELAPADLNTNRDERYQIAYRLARQLNMATVYAIDEQPDETEPVEPDYFPFDKVVAWAKANGKEAALDGLLEQGKAVTSQLEKWQAEGSIAHVLLNLNQPAQTERDQRWYYRVLEYGDTDKQPGAELNAYWYMRNAKIFGKLMTVAKPGDRILVVYGSGHNYWLRHFAATTPGYRNVDPSPYLRKAE</sequence>
<dbReference type="Pfam" id="PF18950">
    <property type="entry name" value="DUF5694"/>
    <property type="match status" value="1"/>
</dbReference>
<gene>
    <name evidence="2" type="ORF">LZ518_02350</name>
</gene>
<accession>A0ABT0S6Q2</accession>
<organism evidence="2 3">
    <name type="scientific">Sphingomonas brevis</name>
    <dbReference type="NCBI Taxonomy" id="2908206"/>
    <lineage>
        <taxon>Bacteria</taxon>
        <taxon>Pseudomonadati</taxon>
        <taxon>Pseudomonadota</taxon>
        <taxon>Alphaproteobacteria</taxon>
        <taxon>Sphingomonadales</taxon>
        <taxon>Sphingomonadaceae</taxon>
        <taxon>Sphingomonas</taxon>
    </lineage>
</organism>
<feature type="signal peptide" evidence="1">
    <location>
        <begin position="1"/>
        <end position="21"/>
    </location>
</feature>
<dbReference type="RefSeq" id="WP_249914438.1">
    <property type="nucleotide sequence ID" value="NZ_JAMGBB010000001.1"/>
</dbReference>
<dbReference type="Proteomes" id="UP001165383">
    <property type="component" value="Unassembled WGS sequence"/>
</dbReference>
<feature type="chain" id="PRO_5045249670" evidence="1">
    <location>
        <begin position="22"/>
        <end position="282"/>
    </location>
</feature>
<evidence type="ECO:0000313" key="2">
    <source>
        <dbReference type="EMBL" id="MCL6739977.1"/>
    </source>
</evidence>
<evidence type="ECO:0000256" key="1">
    <source>
        <dbReference type="SAM" id="SignalP"/>
    </source>
</evidence>
<dbReference type="EMBL" id="JAMGBB010000001">
    <property type="protein sequence ID" value="MCL6739977.1"/>
    <property type="molecule type" value="Genomic_DNA"/>
</dbReference>
<comment type="caution">
    <text evidence="2">The sequence shown here is derived from an EMBL/GenBank/DDBJ whole genome shotgun (WGS) entry which is preliminary data.</text>
</comment>
<reference evidence="2" key="1">
    <citation type="submission" date="2022-05" db="EMBL/GenBank/DDBJ databases">
        <authorList>
            <person name="Jo J.-H."/>
            <person name="Im W.-T."/>
        </authorList>
    </citation>
    <scope>NUCLEOTIDE SEQUENCE</scope>
    <source>
        <strain evidence="2">RB56-2</strain>
    </source>
</reference>